<sequence>MNEISIIRLAESIAEGELYELNQAEVSAVLGWVTRSKSNEHRQALEQALGSVDTQPELALNALRILEHSLFFNDVFQQGKAGVSSEFEHDARRRRYRLLLSAFHPDRVPGEDGWLTQRSQAIIQAYQVFKRNPDAETEEARPEAGAHHAHSQGGRTPPHRGPIKHREGSLAMFLRQRFGGDRWLAHKLIGGLVLLLGLAVISVLLSEPATLPETAFDPRPSPRSVESRPDAQPATTAVNNETPERSAGAEGGDGWIRSEPQTGIEEEEPASIEPADATTRVASTTMRSSAVDDSAGPQSSSLASVTTSAQERGAGPPAAIDSERVEPSPVPRQNGLANEAPIPSRSERLQSNTGQGSAPPSASNEGSEPGPDPARRQASNARGDSNASATRPARAPVIEPSSSRGGGPPPGQLSLGPVMRHRVGELLQSYQRAFETGDLEGVMGLFGDQPRLDRQSGRAPLEHYFTTLFEASDGRRLSLQVHSAERDGNDWIVRASQRIELLNGAGTASRVQNLDVLFQFAPSPFALKITAIQAQNPAN</sequence>
<feature type="compositionally biased region" description="Polar residues" evidence="2">
    <location>
        <begin position="377"/>
        <end position="389"/>
    </location>
</feature>
<protein>
    <submittedName>
        <fullName evidence="4">Uncharacterized protein</fullName>
    </submittedName>
</protein>
<dbReference type="STRING" id="1579979.WM2015_2404"/>
<feature type="compositionally biased region" description="Polar residues" evidence="2">
    <location>
        <begin position="296"/>
        <end position="310"/>
    </location>
</feature>
<feature type="transmembrane region" description="Helical" evidence="3">
    <location>
        <begin position="184"/>
        <end position="205"/>
    </location>
</feature>
<gene>
    <name evidence="4" type="ORF">WM2015_2404</name>
</gene>
<dbReference type="Gene3D" id="3.10.450.50">
    <property type="match status" value="1"/>
</dbReference>
<evidence type="ECO:0000313" key="4">
    <source>
        <dbReference type="EMBL" id="AKS42766.1"/>
    </source>
</evidence>
<accession>A0A0K0XYR5</accession>
<dbReference type="SUPFAM" id="SSF46565">
    <property type="entry name" value="Chaperone J-domain"/>
    <property type="match status" value="1"/>
</dbReference>
<keyword evidence="1" id="KW-0143">Chaperone</keyword>
<dbReference type="KEGG" id="wma:WM2015_2404"/>
<keyword evidence="3" id="KW-0472">Membrane</keyword>
<keyword evidence="5" id="KW-1185">Reference proteome</keyword>
<name>A0A0K0XYR5_9GAMM</name>
<reference evidence="4 5" key="1">
    <citation type="submission" date="2015-07" db="EMBL/GenBank/DDBJ databases">
        <authorList>
            <person name="Noorani M."/>
        </authorList>
    </citation>
    <scope>NUCLEOTIDE SEQUENCE [LARGE SCALE GENOMIC DNA]</scope>
    <source>
        <strain evidence="4 5">KCTC 42284</strain>
    </source>
</reference>
<dbReference type="Proteomes" id="UP000066624">
    <property type="component" value="Chromosome"/>
</dbReference>
<evidence type="ECO:0000256" key="3">
    <source>
        <dbReference type="SAM" id="Phobius"/>
    </source>
</evidence>
<evidence type="ECO:0000256" key="1">
    <source>
        <dbReference type="ARBA" id="ARBA00023186"/>
    </source>
</evidence>
<keyword evidence="3" id="KW-1133">Transmembrane helix</keyword>
<evidence type="ECO:0000313" key="5">
    <source>
        <dbReference type="Proteomes" id="UP000066624"/>
    </source>
</evidence>
<dbReference type="RefSeq" id="WP_049726299.1">
    <property type="nucleotide sequence ID" value="NZ_CP012154.1"/>
</dbReference>
<keyword evidence="3" id="KW-0812">Transmembrane</keyword>
<dbReference type="AlphaFoldDB" id="A0A0K0XYR5"/>
<organism evidence="4 5">
    <name type="scientific">Wenzhouxiangella marina</name>
    <dbReference type="NCBI Taxonomy" id="1579979"/>
    <lineage>
        <taxon>Bacteria</taxon>
        <taxon>Pseudomonadati</taxon>
        <taxon>Pseudomonadota</taxon>
        <taxon>Gammaproteobacteria</taxon>
        <taxon>Chromatiales</taxon>
        <taxon>Wenzhouxiangellaceae</taxon>
        <taxon>Wenzhouxiangella</taxon>
    </lineage>
</organism>
<evidence type="ECO:0000256" key="2">
    <source>
        <dbReference type="SAM" id="MobiDB-lite"/>
    </source>
</evidence>
<feature type="region of interest" description="Disordered" evidence="2">
    <location>
        <begin position="133"/>
        <end position="164"/>
    </location>
</feature>
<feature type="compositionally biased region" description="Polar residues" evidence="2">
    <location>
        <begin position="349"/>
        <end position="366"/>
    </location>
</feature>
<dbReference type="SUPFAM" id="SSF54427">
    <property type="entry name" value="NTF2-like"/>
    <property type="match status" value="1"/>
</dbReference>
<feature type="region of interest" description="Disordered" evidence="2">
    <location>
        <begin position="212"/>
        <end position="416"/>
    </location>
</feature>
<feature type="compositionally biased region" description="Basic and acidic residues" evidence="2">
    <location>
        <begin position="133"/>
        <end position="146"/>
    </location>
</feature>
<dbReference type="InterPro" id="IPR032710">
    <property type="entry name" value="NTF2-like_dom_sf"/>
</dbReference>
<dbReference type="InterPro" id="IPR036869">
    <property type="entry name" value="J_dom_sf"/>
</dbReference>
<proteinExistence type="predicted"/>
<dbReference type="EMBL" id="CP012154">
    <property type="protein sequence ID" value="AKS42766.1"/>
    <property type="molecule type" value="Genomic_DNA"/>
</dbReference>
<dbReference type="OrthoDB" id="5764486at2"/>